<evidence type="ECO:0000256" key="2">
    <source>
        <dbReference type="SAM" id="MobiDB-lite"/>
    </source>
</evidence>
<accession>A0AAN6EMN9</accession>
<feature type="region of interest" description="Disordered" evidence="2">
    <location>
        <begin position="208"/>
        <end position="240"/>
    </location>
</feature>
<evidence type="ECO:0000256" key="1">
    <source>
        <dbReference type="SAM" id="Coils"/>
    </source>
</evidence>
<dbReference type="CDD" id="cd12261">
    <property type="entry name" value="RRM1_3_MRN1"/>
    <property type="match status" value="1"/>
</dbReference>
<organism evidence="3 4">
    <name type="scientific">Exophiala dermatitidis</name>
    <name type="common">Black yeast-like fungus</name>
    <name type="synonym">Wangiella dermatitidis</name>
    <dbReference type="NCBI Taxonomy" id="5970"/>
    <lineage>
        <taxon>Eukaryota</taxon>
        <taxon>Fungi</taxon>
        <taxon>Dikarya</taxon>
        <taxon>Ascomycota</taxon>
        <taxon>Pezizomycotina</taxon>
        <taxon>Eurotiomycetes</taxon>
        <taxon>Chaetothyriomycetidae</taxon>
        <taxon>Chaetothyriales</taxon>
        <taxon>Herpotrichiellaceae</taxon>
        <taxon>Exophiala</taxon>
    </lineage>
</organism>
<proteinExistence type="predicted"/>
<protein>
    <submittedName>
        <fullName evidence="3">Uncharacterized protein</fullName>
    </submittedName>
</protein>
<dbReference type="EMBL" id="JAJGCB010000025">
    <property type="protein sequence ID" value="KAJ8987414.1"/>
    <property type="molecule type" value="Genomic_DNA"/>
</dbReference>
<comment type="caution">
    <text evidence="3">The sequence shown here is derived from an EMBL/GenBank/DDBJ whole genome shotgun (WGS) entry which is preliminary data.</text>
</comment>
<feature type="region of interest" description="Disordered" evidence="2">
    <location>
        <begin position="291"/>
        <end position="347"/>
    </location>
</feature>
<feature type="compositionally biased region" description="Polar residues" evidence="2">
    <location>
        <begin position="291"/>
        <end position="308"/>
    </location>
</feature>
<feature type="compositionally biased region" description="Polar residues" evidence="2">
    <location>
        <begin position="324"/>
        <end position="342"/>
    </location>
</feature>
<name>A0AAN6EMN9_EXODE</name>
<dbReference type="Proteomes" id="UP001161757">
    <property type="component" value="Unassembled WGS sequence"/>
</dbReference>
<reference evidence="3" key="1">
    <citation type="submission" date="2023-01" db="EMBL/GenBank/DDBJ databases">
        <title>Exophiala dermititidis isolated from Cystic Fibrosis Patient.</title>
        <authorList>
            <person name="Kurbessoian T."/>
            <person name="Crocker A."/>
            <person name="Murante D."/>
            <person name="Hogan D.A."/>
            <person name="Stajich J.E."/>
        </authorList>
    </citation>
    <scope>NUCLEOTIDE SEQUENCE</scope>
    <source>
        <strain evidence="3">Ex8</strain>
    </source>
</reference>
<dbReference type="AlphaFoldDB" id="A0AAN6EMN9"/>
<evidence type="ECO:0000313" key="4">
    <source>
        <dbReference type="Proteomes" id="UP001161757"/>
    </source>
</evidence>
<evidence type="ECO:0000313" key="3">
    <source>
        <dbReference type="EMBL" id="KAJ8987414.1"/>
    </source>
</evidence>
<feature type="coiled-coil region" evidence="1">
    <location>
        <begin position="36"/>
        <end position="63"/>
    </location>
</feature>
<gene>
    <name evidence="3" type="ORF">HRR80_008565</name>
</gene>
<keyword evidence="1" id="KW-0175">Coiled coil</keyword>
<sequence>MDPTAAAFVPTATLNQSLGLALVNEQQAHNTTREALRKEVERTAQLEDQIKKHQQQISRLTVTVNNLGAIIKHNLHKDVAVTPAKDKDAEEAALHDFYRTNPHLVKNIENLGMTEDARGQDNNKGLTHAKGAAATVQADAVKVDENQLYNFELLTNLHDDGSPISALRRTLRKQFSIAESIGGSQINSATTPSKQPIKDNRLIEISPESGESVKEADQGEAVGTSPSPGKDNKKAVTGKLFKRSDSSANLKTRLLTAKTPVAQLPTTLSNKYARQPLSNHQVVLKNQTNDPQQKMATPNLPNLWNQNEAGGASGADKSAVDGNNDGSSSQTSMHESGAQRLQITRPPTRATVQIPGNFDGHPKWLVTKENPIFESDEEIWAAIKESGPPWMTRSAFADHPVRYLPEDAVRDQNAYRTVMMDEIPVGTTMKDVLSMIRGGTLESLQLLPPIGRATSFMTARVVFLHEGAADGMRARHQRVPFTINGTQVRIWKPIDPTYPLPRDIEDGVWGEDEASRILLIGNIHDSLFEVIPTKLARLALSSSVIEYSWTWDGYASIEFADIKSAFHASRELKAHEDLYDADFRFDRDYTSDKYEALQDSDE</sequence>